<organism evidence="1">
    <name type="scientific">human gut metagenome</name>
    <dbReference type="NCBI Taxonomy" id="408170"/>
    <lineage>
        <taxon>unclassified sequences</taxon>
        <taxon>metagenomes</taxon>
        <taxon>organismal metagenomes</taxon>
    </lineage>
</organism>
<accession>K1T5K4</accession>
<dbReference type="EMBL" id="AJWY01010749">
    <property type="protein sequence ID" value="EKC54661.1"/>
    <property type="molecule type" value="Genomic_DNA"/>
</dbReference>
<comment type="caution">
    <text evidence="1">The sequence shown here is derived from an EMBL/GenBank/DDBJ whole genome shotgun (WGS) entry which is preliminary data.</text>
</comment>
<name>K1T5K4_9ZZZZ</name>
<evidence type="ECO:0000313" key="1">
    <source>
        <dbReference type="EMBL" id="EKC54661.1"/>
    </source>
</evidence>
<reference evidence="1" key="1">
    <citation type="journal article" date="2013" name="Environ. Microbiol.">
        <title>Microbiota from the distal guts of lean and obese adolescents exhibit partial functional redundancy besides clear differences in community structure.</title>
        <authorList>
            <person name="Ferrer M."/>
            <person name="Ruiz A."/>
            <person name="Lanza F."/>
            <person name="Haange S.B."/>
            <person name="Oberbach A."/>
            <person name="Till H."/>
            <person name="Bargiela R."/>
            <person name="Campoy C."/>
            <person name="Segura M.T."/>
            <person name="Richter M."/>
            <person name="von Bergen M."/>
            <person name="Seifert J."/>
            <person name="Suarez A."/>
        </authorList>
    </citation>
    <scope>NUCLEOTIDE SEQUENCE</scope>
</reference>
<gene>
    <name evidence="1" type="ORF">LEA_15748</name>
</gene>
<protein>
    <submittedName>
        <fullName evidence="1">Basic membrane protein</fullName>
    </submittedName>
</protein>
<proteinExistence type="predicted"/>
<dbReference type="AlphaFoldDB" id="K1T5K4"/>
<sequence>MQRIEAIDEYNRAQRSGMRDYREKTAAGKYPYLPALDELLEKTDTESQIPLGTIEIPLDYVVGTKTTGRTMAFASNFMPLLPEDTEFASKWLSLCMAHMEEGIHDAIKAYEYMGRFYVQEGNKRVSVLKYFGADSIFATVTRVVPRFNDTPEIREYYEFMEYYPLCGLYRLHFTQEGSFARLQKALGKAPDEKWTADDKAEVVSLMNWITKAYNAHGGDKMRTTPADVMLLLLRLYKLDELKTYSPAQFAAAIDAVWDNVLALERPEPVKLSTQPAAPAKKNSLLDRILPGIRSEPSHLKVAFVNERTPETSTWTSQHEFGRTQLDQVFAGKVETVAYHGAEPGQKCR</sequence>